<accession>A0A6G0WDJ2</accession>
<proteinExistence type="inferred from homology"/>
<dbReference type="AlphaFoldDB" id="A0A6G0WDJ2"/>
<dbReference type="InterPro" id="IPR036339">
    <property type="entry name" value="PUB-like_dom_sf"/>
</dbReference>
<evidence type="ECO:0000256" key="4">
    <source>
        <dbReference type="ARBA" id="ARBA00023010"/>
    </source>
</evidence>
<feature type="region of interest" description="Disordered" evidence="12">
    <location>
        <begin position="364"/>
        <end position="383"/>
    </location>
</feature>
<dbReference type="Pfam" id="PF17733">
    <property type="entry name" value="KPWE_dom"/>
    <property type="match status" value="1"/>
</dbReference>
<dbReference type="InterPro" id="IPR006785">
    <property type="entry name" value="Pex14_N"/>
</dbReference>
<comment type="subcellular location">
    <subcellularLocation>
        <location evidence="9 10">Peroxisome membrane</location>
    </subcellularLocation>
</comment>
<evidence type="ECO:0000256" key="9">
    <source>
        <dbReference type="ARBA" id="ARBA00046271"/>
    </source>
</evidence>
<evidence type="ECO:0000256" key="7">
    <source>
        <dbReference type="ARBA" id="ARBA00029502"/>
    </source>
</evidence>
<dbReference type="EMBL" id="VJMJ01000270">
    <property type="protein sequence ID" value="KAF0724440.1"/>
    <property type="molecule type" value="Genomic_DNA"/>
</dbReference>
<evidence type="ECO:0000256" key="8">
    <source>
        <dbReference type="ARBA" id="ARBA00029691"/>
    </source>
</evidence>
<dbReference type="VEuPathDB" id="FungiDB:AeMF1_000373"/>
<dbReference type="Gene3D" id="1.10.10.10">
    <property type="entry name" value="Winged helix-like DNA-binding domain superfamily/Winged helix DNA-binding domain"/>
    <property type="match status" value="1"/>
</dbReference>
<dbReference type="InterPro" id="IPR018997">
    <property type="entry name" value="PUB_domain"/>
</dbReference>
<dbReference type="Proteomes" id="UP000481153">
    <property type="component" value="Unassembled WGS sequence"/>
</dbReference>
<keyword evidence="17" id="KW-1185">Reference proteome</keyword>
<dbReference type="CDD" id="cd09212">
    <property type="entry name" value="PUB"/>
    <property type="match status" value="1"/>
</dbReference>
<feature type="coiled-coil region" evidence="11">
    <location>
        <begin position="158"/>
        <end position="185"/>
    </location>
</feature>
<evidence type="ECO:0000256" key="3">
    <source>
        <dbReference type="ARBA" id="ARBA00022927"/>
    </source>
</evidence>
<sequence length="430" mass="47717">MEEKAPAESATAPVDLDKINSGVRFLNHPDVQSTPLSERLAFLEKKGLSRAEINAAVEKLHQASATQTISASQSSSASPWSLLYPVLGTTAILGFLWRFLLYDSNAENEHIQKGPAPLTQEAGNTLIQTMQQQTTEISKLVQTLHQGNRERHDRNVSQDEHDRVIAELRAEISSLQQKVKDLGGNTTVVAKAEEPRLPEDKGIDFEAVAQKMLDALELVEKDNTPEVIKTAATILLMYTKNLIEHPDVPRYRRIATGNANFKQKIEPLKHYEQLLSSIGFEKAGMNMEWKWHSAPAFNSYMDILKAAVYAFECTVSNSDASKSLVENARTKLSGPKEVTPAGTEEKETLVAPNLESFLTKLKNKSESPNAEAQKNEPKYPQSFGDVIKMVQNGEEVPGIKTIEDKVSTDADKCLEEPPTSQEVKKPWQQA</sequence>
<dbReference type="InterPro" id="IPR036388">
    <property type="entry name" value="WH-like_DNA-bd_sf"/>
</dbReference>
<evidence type="ECO:0000313" key="16">
    <source>
        <dbReference type="EMBL" id="KAF0724440.1"/>
    </source>
</evidence>
<evidence type="ECO:0000256" key="1">
    <source>
        <dbReference type="ARBA" id="ARBA00005443"/>
    </source>
</evidence>
<keyword evidence="5 10" id="KW-0472">Membrane</keyword>
<evidence type="ECO:0000259" key="14">
    <source>
        <dbReference type="Pfam" id="PF09409"/>
    </source>
</evidence>
<dbReference type="Gene3D" id="1.20.58.2190">
    <property type="match status" value="1"/>
</dbReference>
<evidence type="ECO:0000259" key="15">
    <source>
        <dbReference type="Pfam" id="PF17733"/>
    </source>
</evidence>
<feature type="domain" description="PUB" evidence="14">
    <location>
        <begin position="226"/>
        <end position="285"/>
    </location>
</feature>
<keyword evidence="2 10" id="KW-0813">Transport</keyword>
<evidence type="ECO:0000256" key="12">
    <source>
        <dbReference type="SAM" id="MobiDB-lite"/>
    </source>
</evidence>
<dbReference type="SUPFAM" id="SSF143503">
    <property type="entry name" value="PUG domain-like"/>
    <property type="match status" value="1"/>
</dbReference>
<evidence type="ECO:0000256" key="11">
    <source>
        <dbReference type="SAM" id="Coils"/>
    </source>
</evidence>
<dbReference type="PANTHER" id="PTHR23058">
    <property type="entry name" value="PEROXISOMAL MEMBRANE PROTEIN PEX14"/>
    <property type="match status" value="1"/>
</dbReference>
<name>A0A6G0WDJ2_9STRA</name>
<feature type="domain" description="Peroxisome membrane anchor protein Pex14p N-terminal" evidence="13">
    <location>
        <begin position="17"/>
        <end position="57"/>
    </location>
</feature>
<evidence type="ECO:0000259" key="13">
    <source>
        <dbReference type="Pfam" id="PF04695"/>
    </source>
</evidence>
<evidence type="ECO:0000256" key="10">
    <source>
        <dbReference type="RuleBase" id="RU367032"/>
    </source>
</evidence>
<keyword evidence="6 10" id="KW-0576">Peroxisome</keyword>
<keyword evidence="11" id="KW-0175">Coiled coil</keyword>
<keyword evidence="3 10" id="KW-0653">Protein transport</keyword>
<comment type="caution">
    <text evidence="16">The sequence shown here is derived from an EMBL/GenBank/DDBJ whole genome shotgun (WGS) entry which is preliminary data.</text>
</comment>
<evidence type="ECO:0000313" key="17">
    <source>
        <dbReference type="Proteomes" id="UP000481153"/>
    </source>
</evidence>
<reference evidence="16 17" key="1">
    <citation type="submission" date="2019-07" db="EMBL/GenBank/DDBJ databases">
        <title>Genomics analysis of Aphanomyces spp. identifies a new class of oomycete effector associated with host adaptation.</title>
        <authorList>
            <person name="Gaulin E."/>
        </authorList>
    </citation>
    <scope>NUCLEOTIDE SEQUENCE [LARGE SCALE GENOMIC DNA]</scope>
    <source>
        <strain evidence="16 17">ATCC 201684</strain>
    </source>
</reference>
<dbReference type="Pfam" id="PF04695">
    <property type="entry name" value="Pex14_N"/>
    <property type="match status" value="1"/>
</dbReference>
<dbReference type="PANTHER" id="PTHR23058:SF0">
    <property type="entry name" value="PEROXISOMAL MEMBRANE PROTEIN PEX14"/>
    <property type="match status" value="1"/>
</dbReference>
<evidence type="ECO:0000256" key="5">
    <source>
        <dbReference type="ARBA" id="ARBA00023136"/>
    </source>
</evidence>
<organism evidence="16 17">
    <name type="scientific">Aphanomyces euteiches</name>
    <dbReference type="NCBI Taxonomy" id="100861"/>
    <lineage>
        <taxon>Eukaryota</taxon>
        <taxon>Sar</taxon>
        <taxon>Stramenopiles</taxon>
        <taxon>Oomycota</taxon>
        <taxon>Saprolegniomycetes</taxon>
        <taxon>Saprolegniales</taxon>
        <taxon>Verrucalvaceae</taxon>
        <taxon>Aphanomyces</taxon>
    </lineage>
</organism>
<keyword evidence="4" id="KW-0811">Translocation</keyword>
<evidence type="ECO:0000256" key="6">
    <source>
        <dbReference type="ARBA" id="ARBA00023140"/>
    </source>
</evidence>
<feature type="domain" description="Peroxisomal membrane protein PEX14-like KPWE" evidence="15">
    <location>
        <begin position="379"/>
        <end position="429"/>
    </location>
</feature>
<comment type="similarity">
    <text evidence="1 10">Belongs to the peroxin-14 family.</text>
</comment>
<evidence type="ECO:0000256" key="2">
    <source>
        <dbReference type="ARBA" id="ARBA00022448"/>
    </source>
</evidence>
<dbReference type="GO" id="GO:0005102">
    <property type="term" value="F:signaling receptor binding"/>
    <property type="evidence" value="ECO:0007669"/>
    <property type="project" value="TreeGrafter"/>
</dbReference>
<feature type="compositionally biased region" description="Basic and acidic residues" evidence="12">
    <location>
        <begin position="403"/>
        <end position="415"/>
    </location>
</feature>
<dbReference type="GO" id="GO:1990429">
    <property type="term" value="C:peroxisomal importomer complex"/>
    <property type="evidence" value="ECO:0007669"/>
    <property type="project" value="TreeGrafter"/>
</dbReference>
<gene>
    <name evidence="16" type="ORF">Ae201684_016848</name>
</gene>
<dbReference type="Pfam" id="PF09409">
    <property type="entry name" value="PUB"/>
    <property type="match status" value="1"/>
</dbReference>
<dbReference type="InterPro" id="IPR040554">
    <property type="entry name" value="KPWE_PEX14_dom"/>
</dbReference>
<protein>
    <recommendedName>
        <fullName evidence="7 10">Peroxisomal membrane protein PEX14</fullName>
    </recommendedName>
    <alternativeName>
        <fullName evidence="8 10">Peroxin-14</fullName>
    </alternativeName>
</protein>
<dbReference type="GO" id="GO:0016560">
    <property type="term" value="P:protein import into peroxisome matrix, docking"/>
    <property type="evidence" value="ECO:0007669"/>
    <property type="project" value="UniProtKB-UniRule"/>
</dbReference>
<dbReference type="GO" id="GO:0005778">
    <property type="term" value="C:peroxisomal membrane"/>
    <property type="evidence" value="ECO:0007669"/>
    <property type="project" value="UniProtKB-SubCell"/>
</dbReference>
<feature type="region of interest" description="Disordered" evidence="12">
    <location>
        <begin position="403"/>
        <end position="430"/>
    </location>
</feature>
<comment type="function">
    <text evidence="10">Component of the PEX13-PEX14 docking complex, a translocon channel that specifically mediates the import of peroxisomal cargo proteins bound to PEX5 receptor. The PEX13-PEX14 docking complex forms a large import pore which can be opened to a diameter of about 9 nm. Mechanistically, PEX5 receptor along with cargo proteins associates with the PEX14 subunit of the PEX13-PEX14 docking complex in the cytosol, leading to the insertion of the receptor into the organelle membrane with the concomitant translocation of the cargo into the peroxisome matrix.</text>
</comment>
<dbReference type="InterPro" id="IPR025655">
    <property type="entry name" value="PEX14"/>
</dbReference>